<name>A0AAI8XQ57_MYCME</name>
<evidence type="ECO:0000313" key="2">
    <source>
        <dbReference type="EMBL" id="BDY30731.1"/>
    </source>
</evidence>
<dbReference type="SUPFAM" id="SSF51905">
    <property type="entry name" value="FAD/NAD(P)-binding domain"/>
    <property type="match status" value="1"/>
</dbReference>
<feature type="compositionally biased region" description="Basic residues" evidence="1">
    <location>
        <begin position="284"/>
        <end position="299"/>
    </location>
</feature>
<protein>
    <recommendedName>
        <fullName evidence="4">FAD-binding protein</fullName>
    </recommendedName>
</protein>
<dbReference type="InterPro" id="IPR036188">
    <property type="entry name" value="FAD/NAD-bd_sf"/>
</dbReference>
<organism evidence="2 3">
    <name type="scientific">Mycolicibacterium mageritense</name>
    <name type="common">Mycobacterium mageritense</name>
    <dbReference type="NCBI Taxonomy" id="53462"/>
    <lineage>
        <taxon>Bacteria</taxon>
        <taxon>Bacillati</taxon>
        <taxon>Actinomycetota</taxon>
        <taxon>Actinomycetes</taxon>
        <taxon>Mycobacteriales</taxon>
        <taxon>Mycobacteriaceae</taxon>
        <taxon>Mycolicibacterium</taxon>
    </lineage>
</organism>
<dbReference type="AlphaFoldDB" id="A0AAI8XQ57"/>
<reference evidence="2" key="1">
    <citation type="submission" date="2023-03" db="EMBL/GenBank/DDBJ databases">
        <title>Draft genome sequence of a Mycolicibacterium mageritense strain H4_3_1 isolated from a hybrid biological-inorganic system reactor.</title>
        <authorList>
            <person name="Feng X."/>
            <person name="Kazama D."/>
            <person name="Sato K."/>
            <person name="Kobayashi H."/>
        </authorList>
    </citation>
    <scope>NUCLEOTIDE SEQUENCE</scope>
    <source>
        <strain evidence="2">H4_3_1</strain>
    </source>
</reference>
<dbReference type="Proteomes" id="UP001241092">
    <property type="component" value="Chromosome"/>
</dbReference>
<proteinExistence type="predicted"/>
<dbReference type="EMBL" id="AP027452">
    <property type="protein sequence ID" value="BDY30731.1"/>
    <property type="molecule type" value="Genomic_DNA"/>
</dbReference>
<sequence length="299" mass="31505">MDWDDEVDVVCCGTGLGILAVALAAAEDGADVLVARAAVPADVPPSQDDATPALFAGVDDPQTRDYFDSLTSDAAAADPVAAGADLETRIVSEPRPLKAGGRIAPFYGSRLREWTGHCLASPYGVLYTRLTERGTTAMKTRSGEDIEVRVVGAVEPRDGASAASAVNDWLLEQLDGRVEIADDCSLQRIVFEEEQIAGVVIDTPQGSRAVRARIGLAFSTSAQPSAGSSAAEPGRALQFGLVGYNASRFGCVELLAPEPAASGGTSAYCRSNRVQDDVRETGRSHARRGRKVHRYPPFG</sequence>
<evidence type="ECO:0008006" key="4">
    <source>
        <dbReference type="Google" id="ProtNLM"/>
    </source>
</evidence>
<accession>A0AAI8XQ57</accession>
<evidence type="ECO:0000313" key="3">
    <source>
        <dbReference type="Proteomes" id="UP001241092"/>
    </source>
</evidence>
<gene>
    <name evidence="2" type="ORF">hbim_04677</name>
</gene>
<feature type="region of interest" description="Disordered" evidence="1">
    <location>
        <begin position="276"/>
        <end position="299"/>
    </location>
</feature>
<evidence type="ECO:0000256" key="1">
    <source>
        <dbReference type="SAM" id="MobiDB-lite"/>
    </source>
</evidence>
<dbReference type="RefSeq" id="WP_286211444.1">
    <property type="nucleotide sequence ID" value="NZ_AP027452.1"/>
</dbReference>